<proteinExistence type="predicted"/>
<dbReference type="EMBL" id="JAMXLT020000001">
    <property type="protein sequence ID" value="MDW8547403.1"/>
    <property type="molecule type" value="Genomic_DNA"/>
</dbReference>
<feature type="domain" description="Secretion system C-terminal sorting" evidence="2">
    <location>
        <begin position="6"/>
        <end position="70"/>
    </location>
</feature>
<dbReference type="Pfam" id="PF18962">
    <property type="entry name" value="Por_Secre_tail"/>
    <property type="match status" value="1"/>
</dbReference>
<comment type="caution">
    <text evidence="3">The sequence shown here is derived from an EMBL/GenBank/DDBJ whole genome shotgun (WGS) entry which is preliminary data.</text>
</comment>
<evidence type="ECO:0000259" key="2">
    <source>
        <dbReference type="Pfam" id="PF18962"/>
    </source>
</evidence>
<organism evidence="3 4">
    <name type="scientific">Epilithonimonas ginsengisoli</name>
    <dbReference type="NCBI Taxonomy" id="1245592"/>
    <lineage>
        <taxon>Bacteria</taxon>
        <taxon>Pseudomonadati</taxon>
        <taxon>Bacteroidota</taxon>
        <taxon>Flavobacteriia</taxon>
        <taxon>Flavobacteriales</taxon>
        <taxon>Weeksellaceae</taxon>
        <taxon>Chryseobacterium group</taxon>
        <taxon>Epilithonimonas</taxon>
    </lineage>
</organism>
<gene>
    <name evidence="3" type="ORF">NG800_000680</name>
</gene>
<keyword evidence="1" id="KW-0732">Signal</keyword>
<protein>
    <submittedName>
        <fullName evidence="3">T9SS type A sorting domain-containing protein</fullName>
    </submittedName>
</protein>
<evidence type="ECO:0000313" key="4">
    <source>
        <dbReference type="Proteomes" id="UP001204439"/>
    </source>
</evidence>
<sequence>MSFKYYPNPVKDILTLSSSEKVNSISIYNVAGQLIKSNKDANTIDMSTLSTGIYLIKTNIGSEIQTFKVIKK</sequence>
<dbReference type="RefSeq" id="WP_165596615.1">
    <property type="nucleotide sequence ID" value="NZ_JAMXLT020000001.1"/>
</dbReference>
<evidence type="ECO:0000256" key="1">
    <source>
        <dbReference type="ARBA" id="ARBA00022729"/>
    </source>
</evidence>
<evidence type="ECO:0000313" key="3">
    <source>
        <dbReference type="EMBL" id="MDW8547403.1"/>
    </source>
</evidence>
<dbReference type="InterPro" id="IPR026444">
    <property type="entry name" value="Secre_tail"/>
</dbReference>
<keyword evidence="4" id="KW-1185">Reference proteome</keyword>
<dbReference type="Proteomes" id="UP001204439">
    <property type="component" value="Unassembled WGS sequence"/>
</dbReference>
<reference evidence="3 4" key="1">
    <citation type="submission" date="2023-11" db="EMBL/GenBank/DDBJ databases">
        <title>First isolation, identification, and characterization of non-pathogenic Epilithonimonas ginsengisoli isolated from diseased farmed rainbow trout (Oncorhynchus mykiss) in Chile.</title>
        <authorList>
            <person name="Miranda C.D."/>
            <person name="Irgang R."/>
            <person name="Concha C."/>
            <person name="Rojas R."/>
            <person name="Avendano R."/>
        </authorList>
    </citation>
    <scope>NUCLEOTIDE SEQUENCE [LARGE SCALE GENOMIC DNA]</scope>
    <source>
        <strain evidence="3 4">FP99</strain>
    </source>
</reference>
<dbReference type="NCBIfam" id="TIGR04183">
    <property type="entry name" value="Por_Secre_tail"/>
    <property type="match status" value="1"/>
</dbReference>
<accession>A0ABU4JCK6</accession>
<name>A0ABU4JCK6_9FLAO</name>